<keyword evidence="6" id="KW-1185">Reference proteome</keyword>
<accession>A0A1Q8S647</accession>
<comment type="caution">
    <text evidence="5">The sequence shown here is derived from an EMBL/GenBank/DDBJ whole genome shotgun (WGS) entry which is preliminary data.</text>
</comment>
<dbReference type="GO" id="GO:0016491">
    <property type="term" value="F:oxidoreductase activity"/>
    <property type="evidence" value="ECO:0007669"/>
    <property type="project" value="UniProtKB-KW"/>
</dbReference>
<sequence>MSGFNKDSLLFRHRQLAPLASVRVSPLCLGSMNFGEAHKERYGECSKDTAFEILDLYYKEGGNFIDTANGYHNGESEEWLGQWMESRDNRDEMVLATKYSTPYMAGHKDTKIQSNYCGNNVKSLKLSLEASLRKLRTSYVDILYIHWWDYTTSVPELMQALNDVVASGKVLYLGISDTPVWIVAQANQYARDHGLRPFVIYQGMWNASMRDMERDIIPFCRKEGMAIAPYGVLNQGRFQTAEGFKAREKHNPGRNFIPSSERDKQVSSVLEKIANEKGVDLLHVALAYTLQKTPYVFPIIGGRKVEHLQGNIKGLEVELTEDEVAKVESAYEFDPGFPHTFLSGTLFNKDKPRAAEGPEDVWLTRGSGTYDWVKPSQAIRPPKR</sequence>
<comment type="similarity">
    <text evidence="3">Belongs to the aldo/keto reductase family. Aldo/keto reductase 2 subfamily.</text>
</comment>
<keyword evidence="1" id="KW-0521">NADP</keyword>
<gene>
    <name evidence="5" type="ORF">CCHL11_07384</name>
</gene>
<evidence type="ECO:0000259" key="4">
    <source>
        <dbReference type="Pfam" id="PF00248"/>
    </source>
</evidence>
<dbReference type="InterPro" id="IPR050523">
    <property type="entry name" value="AKR_Detox_Biosynth"/>
</dbReference>
<dbReference type="Gene3D" id="3.20.20.100">
    <property type="entry name" value="NADP-dependent oxidoreductase domain"/>
    <property type="match status" value="1"/>
</dbReference>
<protein>
    <submittedName>
        <fullName evidence="5">Norsolorinic acid reductase B</fullName>
    </submittedName>
</protein>
<keyword evidence="2" id="KW-0560">Oxidoreductase</keyword>
<feature type="domain" description="NADP-dependent oxidoreductase" evidence="4">
    <location>
        <begin position="26"/>
        <end position="331"/>
    </location>
</feature>
<dbReference type="PANTHER" id="PTHR43364">
    <property type="entry name" value="NADH-SPECIFIC METHYLGLYOXAL REDUCTASE-RELATED"/>
    <property type="match status" value="1"/>
</dbReference>
<dbReference type="SUPFAM" id="SSF51430">
    <property type="entry name" value="NAD(P)-linked oxidoreductase"/>
    <property type="match status" value="1"/>
</dbReference>
<dbReference type="Proteomes" id="UP000186583">
    <property type="component" value="Unassembled WGS sequence"/>
</dbReference>
<dbReference type="OrthoDB" id="48988at2759"/>
<dbReference type="CDD" id="cd19146">
    <property type="entry name" value="AKR_AKR9A1-2"/>
    <property type="match status" value="1"/>
</dbReference>
<dbReference type="Pfam" id="PF00248">
    <property type="entry name" value="Aldo_ket_red"/>
    <property type="match status" value="1"/>
</dbReference>
<name>A0A1Q8S647_9PEZI</name>
<evidence type="ECO:0000256" key="1">
    <source>
        <dbReference type="ARBA" id="ARBA00022857"/>
    </source>
</evidence>
<organism evidence="5 6">
    <name type="scientific">Colletotrichum chlorophyti</name>
    <dbReference type="NCBI Taxonomy" id="708187"/>
    <lineage>
        <taxon>Eukaryota</taxon>
        <taxon>Fungi</taxon>
        <taxon>Dikarya</taxon>
        <taxon>Ascomycota</taxon>
        <taxon>Pezizomycotina</taxon>
        <taxon>Sordariomycetes</taxon>
        <taxon>Hypocreomycetidae</taxon>
        <taxon>Glomerellales</taxon>
        <taxon>Glomerellaceae</taxon>
        <taxon>Colletotrichum</taxon>
    </lineage>
</organism>
<dbReference type="PANTHER" id="PTHR43364:SF7">
    <property type="entry name" value="NADP-DEPENDENT OXIDOREDUCTASE DOMAIN-CONTAINING PROTEIN-RELATED"/>
    <property type="match status" value="1"/>
</dbReference>
<evidence type="ECO:0000313" key="5">
    <source>
        <dbReference type="EMBL" id="OLN96924.1"/>
    </source>
</evidence>
<evidence type="ECO:0000256" key="2">
    <source>
        <dbReference type="ARBA" id="ARBA00023002"/>
    </source>
</evidence>
<evidence type="ECO:0000313" key="6">
    <source>
        <dbReference type="Proteomes" id="UP000186583"/>
    </source>
</evidence>
<proteinExistence type="inferred from homology"/>
<dbReference type="AlphaFoldDB" id="A0A1Q8S647"/>
<dbReference type="EMBL" id="MPGH01000012">
    <property type="protein sequence ID" value="OLN96924.1"/>
    <property type="molecule type" value="Genomic_DNA"/>
</dbReference>
<dbReference type="STRING" id="708187.A0A1Q8S647"/>
<reference evidence="5 6" key="1">
    <citation type="submission" date="2016-11" db="EMBL/GenBank/DDBJ databases">
        <title>Draft Genome Assembly of Colletotrichum chlorophyti a pathogen of herbaceous plants.</title>
        <authorList>
            <person name="Gan P."/>
            <person name="Narusaka M."/>
            <person name="Tsushima A."/>
            <person name="Narusaka Y."/>
            <person name="Takano Y."/>
            <person name="Shirasu K."/>
        </authorList>
    </citation>
    <scope>NUCLEOTIDE SEQUENCE [LARGE SCALE GENOMIC DNA]</scope>
    <source>
        <strain evidence="5 6">NTL11</strain>
    </source>
</reference>
<evidence type="ECO:0000256" key="3">
    <source>
        <dbReference type="ARBA" id="ARBA00038157"/>
    </source>
</evidence>
<dbReference type="InterPro" id="IPR023210">
    <property type="entry name" value="NADP_OxRdtase_dom"/>
</dbReference>
<dbReference type="InterPro" id="IPR036812">
    <property type="entry name" value="NAD(P)_OxRdtase_dom_sf"/>
</dbReference>